<dbReference type="eggNOG" id="ENOG502S3WN">
    <property type="taxonomic scope" value="Eukaryota"/>
</dbReference>
<protein>
    <recommendedName>
        <fullName evidence="3">Spherulin-4</fullName>
    </recommendedName>
</protein>
<dbReference type="OMA" id="AWAPLEN"/>
<dbReference type="KEGG" id="glz:GLAREA_04840"/>
<dbReference type="RefSeq" id="XP_008085408.1">
    <property type="nucleotide sequence ID" value="XM_008087217.1"/>
</dbReference>
<keyword evidence="2" id="KW-1185">Reference proteome</keyword>
<dbReference type="InterPro" id="IPR021986">
    <property type="entry name" value="Spherulin4"/>
</dbReference>
<sequence length="258" mass="29443">MSILVPLYIYPHLGQWDPLYWAAWSHPKVNFTVIVNPCSGPCGQNLSSTYINEIPKLKQYKNIQTLGYVATNYTNKGLDNVLEEIGLYANWSSNWNDSRISVDGIFFDETPGLYDWRKFAYLETAQKAVKSLPGLGQQIVVHNPGTLPDRVWNYMNLSDVTVIFEQSFMKWLDQPNFNLLKAFQNDSSHPKSAMAVMLHSLPSLTDNLLTCVIKELENMAGYFFLTSVGDQDQYWHSFSNLFSPLATAVDRINEQKLL</sequence>
<dbReference type="EMBL" id="KE145369">
    <property type="protein sequence ID" value="EPE28049.1"/>
    <property type="molecule type" value="Genomic_DNA"/>
</dbReference>
<accession>S3CSJ8</accession>
<evidence type="ECO:0000313" key="2">
    <source>
        <dbReference type="Proteomes" id="UP000016922"/>
    </source>
</evidence>
<dbReference type="PANTHER" id="PTHR35040:SF7">
    <property type="entry name" value="FIBRONECTIN TYPE-III DOMAIN-CONTAINING PROTEIN-RELATED"/>
    <property type="match status" value="1"/>
</dbReference>
<dbReference type="AlphaFoldDB" id="S3CSJ8"/>
<dbReference type="GeneID" id="19463895"/>
<reference evidence="1 2" key="1">
    <citation type="journal article" date="2013" name="BMC Genomics">
        <title>Genomics-driven discovery of the pneumocandin biosynthetic gene cluster in the fungus Glarea lozoyensis.</title>
        <authorList>
            <person name="Chen L."/>
            <person name="Yue Q."/>
            <person name="Zhang X."/>
            <person name="Xiang M."/>
            <person name="Wang C."/>
            <person name="Li S."/>
            <person name="Che Y."/>
            <person name="Ortiz-Lopez F.J."/>
            <person name="Bills G.F."/>
            <person name="Liu X."/>
            <person name="An Z."/>
        </authorList>
    </citation>
    <scope>NUCLEOTIDE SEQUENCE [LARGE SCALE GENOMIC DNA]</scope>
    <source>
        <strain evidence="2">ATCC 20868 / MF5171</strain>
    </source>
</reference>
<gene>
    <name evidence="1" type="ORF">GLAREA_04840</name>
</gene>
<organism evidence="1 2">
    <name type="scientific">Glarea lozoyensis (strain ATCC 20868 / MF5171)</name>
    <dbReference type="NCBI Taxonomy" id="1116229"/>
    <lineage>
        <taxon>Eukaryota</taxon>
        <taxon>Fungi</taxon>
        <taxon>Dikarya</taxon>
        <taxon>Ascomycota</taxon>
        <taxon>Pezizomycotina</taxon>
        <taxon>Leotiomycetes</taxon>
        <taxon>Helotiales</taxon>
        <taxon>Helotiaceae</taxon>
        <taxon>Glarea</taxon>
    </lineage>
</organism>
<name>S3CSJ8_GLAL2</name>
<evidence type="ECO:0008006" key="3">
    <source>
        <dbReference type="Google" id="ProtNLM"/>
    </source>
</evidence>
<dbReference type="Proteomes" id="UP000016922">
    <property type="component" value="Unassembled WGS sequence"/>
</dbReference>
<dbReference type="PANTHER" id="PTHR35040">
    <property type="match status" value="1"/>
</dbReference>
<dbReference type="OrthoDB" id="5342184at2759"/>
<proteinExistence type="predicted"/>
<dbReference type="Pfam" id="PF12138">
    <property type="entry name" value="Spherulin4"/>
    <property type="match status" value="1"/>
</dbReference>
<dbReference type="HOGENOM" id="CLU_060605_0_0_1"/>
<dbReference type="STRING" id="1116229.S3CSJ8"/>
<evidence type="ECO:0000313" key="1">
    <source>
        <dbReference type="EMBL" id="EPE28049.1"/>
    </source>
</evidence>